<dbReference type="KEGG" id="gaz:Pan241w_49050"/>
<dbReference type="RefSeq" id="WP_145220519.1">
    <property type="nucleotide sequence ID" value="NZ_CP036269.1"/>
</dbReference>
<gene>
    <name evidence="2" type="ORF">Pan241w_49050</name>
</gene>
<dbReference type="OrthoDB" id="289519at2"/>
<proteinExistence type="predicted"/>
<keyword evidence="1" id="KW-0812">Transmembrane</keyword>
<dbReference type="Proteomes" id="UP000317171">
    <property type="component" value="Chromosome"/>
</dbReference>
<keyword evidence="1" id="KW-1133">Transmembrane helix</keyword>
<name>A0A517RLP3_9PLAN</name>
<evidence type="ECO:0000313" key="3">
    <source>
        <dbReference type="Proteomes" id="UP000317171"/>
    </source>
</evidence>
<dbReference type="AlphaFoldDB" id="A0A517RLP3"/>
<keyword evidence="1" id="KW-0472">Membrane</keyword>
<protein>
    <submittedName>
        <fullName evidence="2">Uncharacterized protein</fullName>
    </submittedName>
</protein>
<keyword evidence="3" id="KW-1185">Reference proteome</keyword>
<sequence>MNREQTFPKLLHVLTIAFVAALLLPRLASLVFDGFDPDPMTRSSQVAEYEYLITELQWSAVGAVLGLIVGYLSWHRVIKKHPSLDERAIALGCLIFLLVLPASMEFIKLLSRFI</sequence>
<feature type="transmembrane region" description="Helical" evidence="1">
    <location>
        <begin position="52"/>
        <end position="74"/>
    </location>
</feature>
<dbReference type="EMBL" id="CP036269">
    <property type="protein sequence ID" value="QDT44789.1"/>
    <property type="molecule type" value="Genomic_DNA"/>
</dbReference>
<accession>A0A517RLP3</accession>
<organism evidence="2 3">
    <name type="scientific">Gimesia alba</name>
    <dbReference type="NCBI Taxonomy" id="2527973"/>
    <lineage>
        <taxon>Bacteria</taxon>
        <taxon>Pseudomonadati</taxon>
        <taxon>Planctomycetota</taxon>
        <taxon>Planctomycetia</taxon>
        <taxon>Planctomycetales</taxon>
        <taxon>Planctomycetaceae</taxon>
        <taxon>Gimesia</taxon>
    </lineage>
</organism>
<evidence type="ECO:0000313" key="2">
    <source>
        <dbReference type="EMBL" id="QDT44789.1"/>
    </source>
</evidence>
<evidence type="ECO:0000256" key="1">
    <source>
        <dbReference type="SAM" id="Phobius"/>
    </source>
</evidence>
<reference evidence="2 3" key="1">
    <citation type="submission" date="2019-02" db="EMBL/GenBank/DDBJ databases">
        <title>Deep-cultivation of Planctomycetes and their phenomic and genomic characterization uncovers novel biology.</title>
        <authorList>
            <person name="Wiegand S."/>
            <person name="Jogler M."/>
            <person name="Boedeker C."/>
            <person name="Pinto D."/>
            <person name="Vollmers J."/>
            <person name="Rivas-Marin E."/>
            <person name="Kohn T."/>
            <person name="Peeters S.H."/>
            <person name="Heuer A."/>
            <person name="Rast P."/>
            <person name="Oberbeckmann S."/>
            <person name="Bunk B."/>
            <person name="Jeske O."/>
            <person name="Meyerdierks A."/>
            <person name="Storesund J.E."/>
            <person name="Kallscheuer N."/>
            <person name="Luecker S."/>
            <person name="Lage O.M."/>
            <person name="Pohl T."/>
            <person name="Merkel B.J."/>
            <person name="Hornburger P."/>
            <person name="Mueller R.-W."/>
            <person name="Bruemmer F."/>
            <person name="Labrenz M."/>
            <person name="Spormann A.M."/>
            <person name="Op den Camp H."/>
            <person name="Overmann J."/>
            <person name="Amann R."/>
            <person name="Jetten M.S.M."/>
            <person name="Mascher T."/>
            <person name="Medema M.H."/>
            <person name="Devos D.P."/>
            <person name="Kaster A.-K."/>
            <person name="Ovreas L."/>
            <person name="Rohde M."/>
            <person name="Galperin M.Y."/>
            <person name="Jogler C."/>
        </authorList>
    </citation>
    <scope>NUCLEOTIDE SEQUENCE [LARGE SCALE GENOMIC DNA]</scope>
    <source>
        <strain evidence="2 3">Pan241w</strain>
    </source>
</reference>
<feature type="transmembrane region" description="Helical" evidence="1">
    <location>
        <begin position="86"/>
        <end position="104"/>
    </location>
</feature>